<evidence type="ECO:0000313" key="2">
    <source>
        <dbReference type="Proteomes" id="UP000321323"/>
    </source>
</evidence>
<protein>
    <submittedName>
        <fullName evidence="1">Uncharacterized protein</fullName>
    </submittedName>
</protein>
<gene>
    <name evidence="1" type="ORF">E7V67_011345</name>
</gene>
<organism evidence="1 2">
    <name type="scientific">[Empedobacter] haloabium</name>
    <dbReference type="NCBI Taxonomy" id="592317"/>
    <lineage>
        <taxon>Bacteria</taxon>
        <taxon>Pseudomonadati</taxon>
        <taxon>Pseudomonadota</taxon>
        <taxon>Betaproteobacteria</taxon>
        <taxon>Burkholderiales</taxon>
        <taxon>Oxalobacteraceae</taxon>
        <taxon>Telluria group</taxon>
        <taxon>Telluria group incertae sedis</taxon>
    </lineage>
</organism>
<accession>A0ABZ1UT00</accession>
<evidence type="ECO:0000313" key="1">
    <source>
        <dbReference type="EMBL" id="WUR15664.1"/>
    </source>
</evidence>
<dbReference type="EMBL" id="CP136508">
    <property type="protein sequence ID" value="WUR15664.1"/>
    <property type="molecule type" value="Genomic_DNA"/>
</dbReference>
<proteinExistence type="predicted"/>
<sequence>MSELNERIDEAQELVRAGGKWTGNEYVFATKDESDVAMLDDLLTDIARLARVTPAPQAAPSELLGELTKLLSRFANALSSELIYGEGENASMKRCREYEAKTQAARQDLVRGIAAAIATAPAVTQAAPSEPVAKPDYVLMPARLTAENGAKGALSGEFNEEFDMDCQECAEVGEICDDCEVCGGSGVESRKVPVTWDTIKKVYARAVSILATPAPAQQAEGDARDAALEEAAAAIEEKRVRIVNNPELKNGMWDARQIVLQLRAAIASATTSTEG</sequence>
<name>A0ABZ1UT00_9BURK</name>
<dbReference type="Proteomes" id="UP000321323">
    <property type="component" value="Chromosome"/>
</dbReference>
<reference evidence="1 2" key="1">
    <citation type="journal article" date="2019" name="Int. J. Syst. Evol. Microbiol.">
        <title>The Draft Whole-Genome Sequence of the Antibiotic Producer Empedobacter haloabium ATCC 31962 Provides Indications for Its Taxonomic Reclassification.</title>
        <authorList>
            <person name="Miess H."/>
            <person name="Arlt P."/>
            <person name="Apel A.K."/>
            <person name="Weber T."/>
            <person name="Nieselt K."/>
            <person name="Hanssen F."/>
            <person name="Czemmel S."/>
            <person name="Nahnsen S."/>
            <person name="Gross H."/>
        </authorList>
    </citation>
    <scope>NUCLEOTIDE SEQUENCE [LARGE SCALE GENOMIC DNA]</scope>
    <source>
        <strain evidence="1 2">ATCC 31962</strain>
    </source>
</reference>
<keyword evidence="2" id="KW-1185">Reference proteome</keyword>